<dbReference type="PANTHER" id="PTHR33591:SF2">
    <property type="entry name" value="BETA-CAROTENE ISOMERASE D27"/>
    <property type="match status" value="1"/>
</dbReference>
<evidence type="ECO:0000313" key="3">
    <source>
        <dbReference type="Proteomes" id="UP000712600"/>
    </source>
</evidence>
<comment type="caution">
    <text evidence="2">The sequence shown here is derived from an EMBL/GenBank/DDBJ whole genome shotgun (WGS) entry which is preliminary data.</text>
</comment>
<evidence type="ECO:0000313" key="2">
    <source>
        <dbReference type="EMBL" id="KAF3510792.1"/>
    </source>
</evidence>
<dbReference type="Pfam" id="PF13225">
    <property type="entry name" value="D27-like_C"/>
    <property type="match status" value="1"/>
</dbReference>
<feature type="domain" description="Beta-carotene isomerase D27-like C-terminal" evidence="1">
    <location>
        <begin position="191"/>
        <end position="271"/>
    </location>
</feature>
<dbReference type="InterPro" id="IPR038938">
    <property type="entry name" value="D27-like"/>
</dbReference>
<gene>
    <name evidence="2" type="ORF">F2Q69_00002824</name>
</gene>
<name>A0A8S9PBR9_BRACR</name>
<accession>A0A8S9PBR9</accession>
<dbReference type="EMBL" id="QGKX02001521">
    <property type="protein sequence ID" value="KAF3510792.1"/>
    <property type="molecule type" value="Genomic_DNA"/>
</dbReference>
<dbReference type="GO" id="GO:0005506">
    <property type="term" value="F:iron ion binding"/>
    <property type="evidence" value="ECO:0007669"/>
    <property type="project" value="InterPro"/>
</dbReference>
<dbReference type="PANTHER" id="PTHR33591">
    <property type="entry name" value="BETA-CAROTENE ISOMERASE D27"/>
    <property type="match status" value="1"/>
</dbReference>
<dbReference type="Proteomes" id="UP000712600">
    <property type="component" value="Unassembled WGS sequence"/>
</dbReference>
<proteinExistence type="predicted"/>
<evidence type="ECO:0000259" key="1">
    <source>
        <dbReference type="Pfam" id="PF13225"/>
    </source>
</evidence>
<protein>
    <recommendedName>
        <fullName evidence="1">Beta-carotene isomerase D27-like C-terminal domain-containing protein</fullName>
    </recommendedName>
</protein>
<reference evidence="2" key="1">
    <citation type="submission" date="2019-12" db="EMBL/GenBank/DDBJ databases">
        <title>Genome sequencing and annotation of Brassica cretica.</title>
        <authorList>
            <person name="Studholme D.J."/>
            <person name="Sarris P."/>
        </authorList>
    </citation>
    <scope>NUCLEOTIDE SEQUENCE</scope>
    <source>
        <strain evidence="2">PFS-109/04</strain>
        <tissue evidence="2">Leaf</tissue>
    </source>
</reference>
<dbReference type="AlphaFoldDB" id="A0A8S9PBR9"/>
<dbReference type="InterPro" id="IPR025114">
    <property type="entry name" value="D27-like_C"/>
</dbReference>
<organism evidence="2 3">
    <name type="scientific">Brassica cretica</name>
    <name type="common">Mustard</name>
    <dbReference type="NCBI Taxonomy" id="69181"/>
    <lineage>
        <taxon>Eukaryota</taxon>
        <taxon>Viridiplantae</taxon>
        <taxon>Streptophyta</taxon>
        <taxon>Embryophyta</taxon>
        <taxon>Tracheophyta</taxon>
        <taxon>Spermatophyta</taxon>
        <taxon>Magnoliopsida</taxon>
        <taxon>eudicotyledons</taxon>
        <taxon>Gunneridae</taxon>
        <taxon>Pentapetalae</taxon>
        <taxon>rosids</taxon>
        <taxon>malvids</taxon>
        <taxon>Brassicales</taxon>
        <taxon>Brassicaceae</taxon>
        <taxon>Brassiceae</taxon>
        <taxon>Brassica</taxon>
    </lineage>
</organism>
<sequence>MSLLRQRPSSSRTHLLHAPPHELSISRGAFVAASLIPQRWFRFRISLSVYIHTYLCYSESLYDSQVKSEYRPGVLDDFFMSSFRNKLVEEVGSDSDKPGYVGLIELVKLLLLKSRTRSETNDAAVRILKSLFPPLILELYKLLIAPLAQGKIAALMVGEFSVSIFSSGKRAKGFFFFANIEARVTVITCQWLMGPCKVNTIELPNGESWESGVFVEKCQYLEESKCVGVCINTCKLPTQTFFKDYMGVPLLMEPDFKDYSCQFKFGVAPPEDDGSVNEPCFETCSIASRRKLNSGECPMA</sequence>